<proteinExistence type="predicted"/>
<gene>
    <name evidence="1" type="ORF">ACFP90_21165</name>
</gene>
<keyword evidence="2" id="KW-1185">Reference proteome</keyword>
<dbReference type="Proteomes" id="UP001596317">
    <property type="component" value="Unassembled WGS sequence"/>
</dbReference>
<evidence type="ECO:0000313" key="2">
    <source>
        <dbReference type="Proteomes" id="UP001596317"/>
    </source>
</evidence>
<comment type="caution">
    <text evidence="1">The sequence shown here is derived from an EMBL/GenBank/DDBJ whole genome shotgun (WGS) entry which is preliminary data.</text>
</comment>
<evidence type="ECO:0000313" key="1">
    <source>
        <dbReference type="EMBL" id="MFC6662569.1"/>
    </source>
</evidence>
<accession>A0ABW1ZS51</accession>
<protein>
    <recommendedName>
        <fullName evidence="3">HTH HARE-type domain-containing protein</fullName>
    </recommendedName>
</protein>
<sequence>MQHAWEYVIKAAQHLHAQGHPHLTRAQLMAEALRLGWPHEAVTLGTHISDHMRSDRETATHPYLDRVARNAYRLNEAGQRAVQGL</sequence>
<name>A0ABW1ZS51_9DEIO</name>
<evidence type="ECO:0008006" key="3">
    <source>
        <dbReference type="Google" id="ProtNLM"/>
    </source>
</evidence>
<dbReference type="RefSeq" id="WP_224610895.1">
    <property type="nucleotide sequence ID" value="NZ_JAIQXV010000016.1"/>
</dbReference>
<dbReference type="EMBL" id="JBHSWB010000002">
    <property type="protein sequence ID" value="MFC6662569.1"/>
    <property type="molecule type" value="Genomic_DNA"/>
</dbReference>
<organism evidence="1 2">
    <name type="scientific">Deinococcus multiflagellatus</name>
    <dbReference type="NCBI Taxonomy" id="1656887"/>
    <lineage>
        <taxon>Bacteria</taxon>
        <taxon>Thermotogati</taxon>
        <taxon>Deinococcota</taxon>
        <taxon>Deinococci</taxon>
        <taxon>Deinococcales</taxon>
        <taxon>Deinococcaceae</taxon>
        <taxon>Deinococcus</taxon>
    </lineage>
</organism>
<reference evidence="2" key="1">
    <citation type="journal article" date="2019" name="Int. J. Syst. Evol. Microbiol.">
        <title>The Global Catalogue of Microorganisms (GCM) 10K type strain sequencing project: providing services to taxonomists for standard genome sequencing and annotation.</title>
        <authorList>
            <consortium name="The Broad Institute Genomics Platform"/>
            <consortium name="The Broad Institute Genome Sequencing Center for Infectious Disease"/>
            <person name="Wu L."/>
            <person name="Ma J."/>
        </authorList>
    </citation>
    <scope>NUCLEOTIDE SEQUENCE [LARGE SCALE GENOMIC DNA]</scope>
    <source>
        <strain evidence="2">CCUG 63830</strain>
    </source>
</reference>